<dbReference type="EMBL" id="OE001645">
    <property type="protein sequence ID" value="CAD7457294.1"/>
    <property type="molecule type" value="Genomic_DNA"/>
</dbReference>
<accession>A0A7R9NV74</accession>
<reference evidence="6" key="1">
    <citation type="submission" date="2020-11" db="EMBL/GenBank/DDBJ databases">
        <authorList>
            <person name="Tran Van P."/>
        </authorList>
    </citation>
    <scope>NUCLEOTIDE SEQUENCE</scope>
</reference>
<keyword evidence="3" id="KW-0687">Ribonucleoprotein</keyword>
<proteinExistence type="inferred from homology"/>
<dbReference type="Gene3D" id="2.40.30.10">
    <property type="entry name" value="Translation factors"/>
    <property type="match status" value="2"/>
</dbReference>
<dbReference type="Pfam" id="PF00297">
    <property type="entry name" value="Ribosomal_L3"/>
    <property type="match status" value="1"/>
</dbReference>
<comment type="similarity">
    <text evidence="1">Belongs to the universal ribosomal protein uL3 family.</text>
</comment>
<dbReference type="GO" id="GO:0005762">
    <property type="term" value="C:mitochondrial large ribosomal subunit"/>
    <property type="evidence" value="ECO:0007669"/>
    <property type="project" value="TreeGrafter"/>
</dbReference>
<dbReference type="GO" id="GO:0006412">
    <property type="term" value="P:translation"/>
    <property type="evidence" value="ECO:0007669"/>
    <property type="project" value="InterPro"/>
</dbReference>
<dbReference type="PANTHER" id="PTHR11229:SF8">
    <property type="entry name" value="LARGE RIBOSOMAL SUBUNIT PROTEIN UL3M"/>
    <property type="match status" value="1"/>
</dbReference>
<evidence type="ECO:0000256" key="4">
    <source>
        <dbReference type="ARBA" id="ARBA00035209"/>
    </source>
</evidence>
<evidence type="ECO:0000256" key="3">
    <source>
        <dbReference type="ARBA" id="ARBA00023274"/>
    </source>
</evidence>
<organism evidence="6">
    <name type="scientific">Timema tahoe</name>
    <dbReference type="NCBI Taxonomy" id="61484"/>
    <lineage>
        <taxon>Eukaryota</taxon>
        <taxon>Metazoa</taxon>
        <taxon>Ecdysozoa</taxon>
        <taxon>Arthropoda</taxon>
        <taxon>Hexapoda</taxon>
        <taxon>Insecta</taxon>
        <taxon>Pterygota</taxon>
        <taxon>Neoptera</taxon>
        <taxon>Polyneoptera</taxon>
        <taxon>Phasmatodea</taxon>
        <taxon>Timematodea</taxon>
        <taxon>Timematoidea</taxon>
        <taxon>Timematidae</taxon>
        <taxon>Timema</taxon>
    </lineage>
</organism>
<name>A0A7R9NV74_9NEOP</name>
<sequence length="446" mass="50139">MSTAKIKMATMNTCLGFSLQLLPHHCSLLRQSLSGAFTQVRGKNFLHRPRLRYPSWQLQKDRVKYNESLTPENKSFIKEIVEDKYGPQAIIGGVTTYQQSPLKNEPMEKGTWYPGVRRTGVIARKIGIYPMWMNDGTKVFSTLLQVVDNHVIRYIPPGEFEPARKPKKKIRHPNRFGCLLVGAESEDPQSELGRLNLEEVNPHLREGRVENHLGNLSPPPVRPTEIRTSISPSSVVELNTTSTFANYAAEFTKEYCGLFTSSGLMPKKFLGRFFVSPEAAIQPGTPLLASHFKVGQVVDVRGKTIDRGFQGVMKRWGFKGMPASHGVTKTHRRPGNIGSGGTKARVMPGTKMPGHMGNRYRILKGVEILRINTQYNVLYVKGLAVAGGTNSICYIYDTILPFRKPTEAPPFPTFYPEDMEEPLPDDIYSEKLHRFSSPTITFQDTK</sequence>
<dbReference type="FunFam" id="2.40.30.10:FF:000049">
    <property type="entry name" value="39S ribosomal protein L3, mitochondrial"/>
    <property type="match status" value="1"/>
</dbReference>
<dbReference type="InterPro" id="IPR019927">
    <property type="entry name" value="Ribosomal_uL3_bac/org-type"/>
</dbReference>
<gene>
    <name evidence="6" type="ORF">TTEB3V08_LOCUS5297</name>
</gene>
<evidence type="ECO:0000256" key="5">
    <source>
        <dbReference type="ARBA" id="ARBA00035396"/>
    </source>
</evidence>
<dbReference type="InterPro" id="IPR009000">
    <property type="entry name" value="Transl_B-barrel_sf"/>
</dbReference>
<dbReference type="InterPro" id="IPR000597">
    <property type="entry name" value="Ribosomal_uL3"/>
</dbReference>
<evidence type="ECO:0000313" key="6">
    <source>
        <dbReference type="EMBL" id="CAD7457294.1"/>
    </source>
</evidence>
<evidence type="ECO:0000256" key="2">
    <source>
        <dbReference type="ARBA" id="ARBA00022980"/>
    </source>
</evidence>
<evidence type="ECO:0000256" key="1">
    <source>
        <dbReference type="ARBA" id="ARBA00006540"/>
    </source>
</evidence>
<dbReference type="AlphaFoldDB" id="A0A7R9NV74"/>
<dbReference type="GO" id="GO:0003735">
    <property type="term" value="F:structural constituent of ribosome"/>
    <property type="evidence" value="ECO:0007669"/>
    <property type="project" value="InterPro"/>
</dbReference>
<protein>
    <recommendedName>
        <fullName evidence="4">Large ribosomal subunit protein uL3m</fullName>
    </recommendedName>
    <alternativeName>
        <fullName evidence="5">39S ribosomal protein L3, mitochondrial</fullName>
    </alternativeName>
</protein>
<dbReference type="PANTHER" id="PTHR11229">
    <property type="entry name" value="50S RIBOSOMAL PROTEIN L3"/>
    <property type="match status" value="1"/>
</dbReference>
<dbReference type="SUPFAM" id="SSF50447">
    <property type="entry name" value="Translation proteins"/>
    <property type="match status" value="2"/>
</dbReference>
<keyword evidence="2" id="KW-0689">Ribosomal protein</keyword>